<proteinExistence type="predicted"/>
<feature type="domain" description="MobA-like NTP transferase" evidence="2">
    <location>
        <begin position="4"/>
        <end position="160"/>
    </location>
</feature>
<organism evidence="3 4">
    <name type="scientific">Pararhodobacter zhoushanensis</name>
    <dbReference type="NCBI Taxonomy" id="2479545"/>
    <lineage>
        <taxon>Bacteria</taxon>
        <taxon>Pseudomonadati</taxon>
        <taxon>Pseudomonadota</taxon>
        <taxon>Alphaproteobacteria</taxon>
        <taxon>Rhodobacterales</taxon>
        <taxon>Paracoccaceae</taxon>
        <taxon>Pararhodobacter</taxon>
    </lineage>
</organism>
<dbReference type="Pfam" id="PF12804">
    <property type="entry name" value="NTP_transf_3"/>
    <property type="match status" value="1"/>
</dbReference>
<dbReference type="PANTHER" id="PTHR43777:SF1">
    <property type="entry name" value="MOLYBDENUM COFACTOR CYTIDYLYLTRANSFERASE"/>
    <property type="match status" value="1"/>
</dbReference>
<dbReference type="RefSeq" id="WP_264506160.1">
    <property type="nucleotide sequence ID" value="NZ_JAPDFL010000001.1"/>
</dbReference>
<accession>A0ABT3H088</accession>
<reference evidence="3 4" key="1">
    <citation type="submission" date="2022-10" db="EMBL/GenBank/DDBJ databases">
        <title>Pararhodobacter sp. nov., isolated from marine algae.</title>
        <authorList>
            <person name="Choi B.J."/>
            <person name="Kim J.M."/>
            <person name="Lee J.K."/>
            <person name="Choi D.G."/>
            <person name="Jeon C.O."/>
        </authorList>
    </citation>
    <scope>NUCLEOTIDE SEQUENCE [LARGE SCALE GENOMIC DNA]</scope>
    <source>
        <strain evidence="3 4">ZQ420</strain>
    </source>
</reference>
<comment type="caution">
    <text evidence="3">The sequence shown here is derived from an EMBL/GenBank/DDBJ whole genome shotgun (WGS) entry which is preliminary data.</text>
</comment>
<keyword evidence="4" id="KW-1185">Reference proteome</keyword>
<evidence type="ECO:0000259" key="2">
    <source>
        <dbReference type="Pfam" id="PF12804"/>
    </source>
</evidence>
<evidence type="ECO:0000256" key="1">
    <source>
        <dbReference type="ARBA" id="ARBA00022842"/>
    </source>
</evidence>
<sequence>MKLVLLAAGASRRMRGVDKLLQEVDGLPLLRRQALALLATGAGPVGVTLPCEGTARQTALDGLSVTLIPVPDAAQGMSASLRAAADWAQDQPLLVCPADMPELTAMDFAHLIAAFEGTRPARATAQDGTPGHPVLFPASLLALLTNLTGDEGARSVLQAHPPQMVALAAQHATTDLDTPEDWSDWRAKRP</sequence>
<keyword evidence="1" id="KW-0460">Magnesium</keyword>
<evidence type="ECO:0000313" key="3">
    <source>
        <dbReference type="EMBL" id="MCW1933221.1"/>
    </source>
</evidence>
<protein>
    <submittedName>
        <fullName evidence="3">Nucleotidyltransferase family protein</fullName>
    </submittedName>
</protein>
<name>A0ABT3H088_9RHOB</name>
<evidence type="ECO:0000313" key="4">
    <source>
        <dbReference type="Proteomes" id="UP001208938"/>
    </source>
</evidence>
<dbReference type="Gene3D" id="3.90.550.10">
    <property type="entry name" value="Spore Coat Polysaccharide Biosynthesis Protein SpsA, Chain A"/>
    <property type="match status" value="1"/>
</dbReference>
<dbReference type="EMBL" id="JAPDFL010000001">
    <property type="protein sequence ID" value="MCW1933221.1"/>
    <property type="molecule type" value="Genomic_DNA"/>
</dbReference>
<dbReference type="InterPro" id="IPR025877">
    <property type="entry name" value="MobA-like_NTP_Trfase"/>
</dbReference>
<dbReference type="Proteomes" id="UP001208938">
    <property type="component" value="Unassembled WGS sequence"/>
</dbReference>
<dbReference type="SUPFAM" id="SSF53448">
    <property type="entry name" value="Nucleotide-diphospho-sugar transferases"/>
    <property type="match status" value="1"/>
</dbReference>
<dbReference type="CDD" id="cd04182">
    <property type="entry name" value="GT_2_like_f"/>
    <property type="match status" value="1"/>
</dbReference>
<dbReference type="PANTHER" id="PTHR43777">
    <property type="entry name" value="MOLYBDENUM COFACTOR CYTIDYLYLTRANSFERASE"/>
    <property type="match status" value="1"/>
</dbReference>
<gene>
    <name evidence="3" type="ORF">OKW52_13370</name>
</gene>
<dbReference type="InterPro" id="IPR029044">
    <property type="entry name" value="Nucleotide-diphossugar_trans"/>
</dbReference>